<evidence type="ECO:0008006" key="4">
    <source>
        <dbReference type="Google" id="ProtNLM"/>
    </source>
</evidence>
<dbReference type="RefSeq" id="WP_034588179.1">
    <property type="nucleotide sequence ID" value="NZ_JRPE02000023.1"/>
</dbReference>
<evidence type="ECO:0000313" key="3">
    <source>
        <dbReference type="Proteomes" id="UP000029921"/>
    </source>
</evidence>
<name>A0A4U8SW68_9HELI</name>
<feature type="signal peptide" evidence="1">
    <location>
        <begin position="1"/>
        <end position="23"/>
    </location>
</feature>
<keyword evidence="1" id="KW-0732">Signal</keyword>
<comment type="caution">
    <text evidence="2">The sequence shown here is derived from an EMBL/GenBank/DDBJ whole genome shotgun (WGS) entry which is preliminary data.</text>
</comment>
<dbReference type="AlphaFoldDB" id="A0A4U8SW68"/>
<protein>
    <recommendedName>
        <fullName evidence="4">Lipoprotein</fullName>
    </recommendedName>
</protein>
<accession>A0A4U8SW68</accession>
<organism evidence="2 3">
    <name type="scientific">Helicobacter magdeburgensis</name>
    <dbReference type="NCBI Taxonomy" id="471858"/>
    <lineage>
        <taxon>Bacteria</taxon>
        <taxon>Pseudomonadati</taxon>
        <taxon>Campylobacterota</taxon>
        <taxon>Epsilonproteobacteria</taxon>
        <taxon>Campylobacterales</taxon>
        <taxon>Helicobacteraceae</taxon>
        <taxon>Helicobacter</taxon>
    </lineage>
</organism>
<proteinExistence type="predicted"/>
<evidence type="ECO:0000256" key="1">
    <source>
        <dbReference type="SAM" id="SignalP"/>
    </source>
</evidence>
<dbReference type="EMBL" id="JRPE02000023">
    <property type="protein sequence ID" value="TLD91141.1"/>
    <property type="molecule type" value="Genomic_DNA"/>
</dbReference>
<dbReference type="PROSITE" id="PS51257">
    <property type="entry name" value="PROKAR_LIPOPROTEIN"/>
    <property type="match status" value="1"/>
</dbReference>
<evidence type="ECO:0000313" key="2">
    <source>
        <dbReference type="EMBL" id="TLD91141.1"/>
    </source>
</evidence>
<keyword evidence="3" id="KW-1185">Reference proteome</keyword>
<reference evidence="2 3" key="1">
    <citation type="journal article" date="2014" name="Genome Announc.">
        <title>Draft genome sequences of eight enterohepatic helicobacter species isolated from both laboratory and wild rodents.</title>
        <authorList>
            <person name="Sheh A."/>
            <person name="Shen Z."/>
            <person name="Fox J.G."/>
        </authorList>
    </citation>
    <scope>NUCLEOTIDE SEQUENCE [LARGE SCALE GENOMIC DNA]</scope>
    <source>
        <strain evidence="2 3">MIT 96-1001</strain>
    </source>
</reference>
<gene>
    <name evidence="2" type="ORF">LS74_010145</name>
</gene>
<dbReference type="Proteomes" id="UP000029921">
    <property type="component" value="Unassembled WGS sequence"/>
</dbReference>
<sequence length="91" mass="10559">MKFLKLSLIFVCLAFFVACSSKVQTNKIPNEKKYNLPKISSGELKEQALNSRELQSYSIALEEFFKAKKQDEEKEEPLDIYQVGIEKGYFQ</sequence>
<feature type="chain" id="PRO_5021007545" description="Lipoprotein" evidence="1">
    <location>
        <begin position="24"/>
        <end position="91"/>
    </location>
</feature>